<dbReference type="EMBL" id="JACWUN010000011">
    <property type="protein sequence ID" value="MBD1401104.1"/>
    <property type="molecule type" value="Genomic_DNA"/>
</dbReference>
<evidence type="ECO:0000313" key="7">
    <source>
        <dbReference type="Proteomes" id="UP000632828"/>
    </source>
</evidence>
<dbReference type="Pfam" id="PF09864">
    <property type="entry name" value="MliC"/>
    <property type="match status" value="1"/>
</dbReference>
<keyword evidence="2" id="KW-0472">Membrane</keyword>
<dbReference type="Gene3D" id="2.40.128.200">
    <property type="match status" value="1"/>
</dbReference>
<accession>A0A8J6QM49</accession>
<evidence type="ECO:0000313" key="6">
    <source>
        <dbReference type="EMBL" id="MBD1401104.1"/>
    </source>
</evidence>
<dbReference type="Proteomes" id="UP000632828">
    <property type="component" value="Unassembled WGS sequence"/>
</dbReference>
<dbReference type="InterPro" id="IPR036328">
    <property type="entry name" value="MliC_sf"/>
</dbReference>
<protein>
    <submittedName>
        <fullName evidence="6">MliC family protein</fullName>
    </submittedName>
</protein>
<dbReference type="SUPFAM" id="SSF141488">
    <property type="entry name" value="YdhA-like"/>
    <property type="match status" value="1"/>
</dbReference>
<organism evidence="6 7">
    <name type="scientific">Pelovirga terrestris</name>
    <dbReference type="NCBI Taxonomy" id="2771352"/>
    <lineage>
        <taxon>Bacteria</taxon>
        <taxon>Pseudomonadati</taxon>
        <taxon>Thermodesulfobacteriota</taxon>
        <taxon>Desulfuromonadia</taxon>
        <taxon>Geobacterales</taxon>
        <taxon>Geobacteraceae</taxon>
        <taxon>Pelovirga</taxon>
    </lineage>
</organism>
<gene>
    <name evidence="6" type="ORF">ICT70_10495</name>
</gene>
<dbReference type="PROSITE" id="PS51257">
    <property type="entry name" value="PROKAR_LIPOPROTEIN"/>
    <property type="match status" value="1"/>
</dbReference>
<feature type="domain" description="C-type lysozyme inhibitor" evidence="5">
    <location>
        <begin position="80"/>
        <end position="139"/>
    </location>
</feature>
<evidence type="ECO:0000256" key="1">
    <source>
        <dbReference type="ARBA" id="ARBA00022729"/>
    </source>
</evidence>
<name>A0A8J6QM49_9BACT</name>
<dbReference type="AlphaFoldDB" id="A0A8J6QM49"/>
<dbReference type="RefSeq" id="WP_191156345.1">
    <property type="nucleotide sequence ID" value="NZ_JACWUN010000011.1"/>
</dbReference>
<proteinExistence type="predicted"/>
<keyword evidence="7" id="KW-1185">Reference proteome</keyword>
<evidence type="ECO:0000259" key="5">
    <source>
        <dbReference type="Pfam" id="PF09864"/>
    </source>
</evidence>
<evidence type="ECO:0000256" key="3">
    <source>
        <dbReference type="ARBA" id="ARBA00023139"/>
    </source>
</evidence>
<reference evidence="6" key="1">
    <citation type="submission" date="2020-09" db="EMBL/GenBank/DDBJ databases">
        <title>Pelobacter alkaliphilus sp. nov., a novel anaerobic arsenate-reducing bacterium from terrestrial mud volcano.</title>
        <authorList>
            <person name="Khomyakova M.A."/>
            <person name="Merkel A.Y."/>
            <person name="Slobodkin A.I."/>
        </authorList>
    </citation>
    <scope>NUCLEOTIDE SEQUENCE</scope>
    <source>
        <strain evidence="6">M08fum</strain>
    </source>
</reference>
<keyword evidence="4" id="KW-0449">Lipoprotein</keyword>
<dbReference type="InterPro" id="IPR018660">
    <property type="entry name" value="MliC"/>
</dbReference>
<keyword evidence="1" id="KW-0732">Signal</keyword>
<evidence type="ECO:0000256" key="4">
    <source>
        <dbReference type="ARBA" id="ARBA00023288"/>
    </source>
</evidence>
<comment type="caution">
    <text evidence="6">The sequence shown here is derived from an EMBL/GenBank/DDBJ whole genome shotgun (WGS) entry which is preliminary data.</text>
</comment>
<sequence>MMKWTFNLRWFLLLLVAVVTLFAGGCSTPRTTTETPPQAVTPEPAITEPVVDATAAEVTKQDPPPPPPQIPLDPEQTINYRCSNGVIFQVQADEDRARLVAGGHEIVLPRVPSASGVKYQEGRNLYWNKGETAEVEVIGKRFSDCAIAWTHSRREEARNRGIWVWASGNEPDWIIEIGDTTFVLITDLGQNRQEFRTPIPVRVAGSGSIRYQISNRHEIDLVLTEKLCRDSMSGEYFFAEATLTLDGVTMPGCGDFLYR</sequence>
<keyword evidence="3" id="KW-0564">Palmitate</keyword>
<evidence type="ECO:0000256" key="2">
    <source>
        <dbReference type="ARBA" id="ARBA00023136"/>
    </source>
</evidence>